<dbReference type="EMBL" id="QJVD01000023">
    <property type="protein sequence ID" value="PYI65584.1"/>
    <property type="molecule type" value="Genomic_DNA"/>
</dbReference>
<dbReference type="Proteomes" id="UP000247832">
    <property type="component" value="Unassembled WGS sequence"/>
</dbReference>
<keyword evidence="1" id="KW-0472">Membrane</keyword>
<keyword evidence="1" id="KW-1133">Transmembrane helix</keyword>
<dbReference type="RefSeq" id="WP_110502358.1">
    <property type="nucleotide sequence ID" value="NZ_QJVD01000023.1"/>
</dbReference>
<keyword evidence="1" id="KW-0812">Transmembrane</keyword>
<dbReference type="OrthoDB" id="4948553at2"/>
<reference evidence="2 3" key="1">
    <citation type="submission" date="2018-05" db="EMBL/GenBank/DDBJ databases">
        <title>Genetic diversity of glacier-inhabiting Cryobacterium bacteria in China and description of Cryobacterium mengkeensis sp. nov. and Arthrobacter glacialis sp. nov.</title>
        <authorList>
            <person name="Liu Q."/>
            <person name="Xin Y.-H."/>
        </authorList>
    </citation>
    <scope>NUCLEOTIDE SEQUENCE [LARGE SCALE GENOMIC DNA]</scope>
    <source>
        <strain evidence="2 3">LI2</strain>
    </source>
</reference>
<keyword evidence="3" id="KW-1185">Reference proteome</keyword>
<evidence type="ECO:0000313" key="2">
    <source>
        <dbReference type="EMBL" id="PYI65584.1"/>
    </source>
</evidence>
<feature type="transmembrane region" description="Helical" evidence="1">
    <location>
        <begin position="33"/>
        <end position="52"/>
    </location>
</feature>
<proteinExistence type="predicted"/>
<sequence>MRKKADWLDITVQFASFAAMCLVLSLTRFGLPLKIVLAFGVSIAISGAWAYYKKQTRKQKSDPKRMHVYSIKNVDEK</sequence>
<protein>
    <submittedName>
        <fullName evidence="2">Uncharacterized protein</fullName>
    </submittedName>
</protein>
<name>A0A2V5L5X2_9MICC</name>
<comment type="caution">
    <text evidence="2">The sequence shown here is derived from an EMBL/GenBank/DDBJ whole genome shotgun (WGS) entry which is preliminary data.</text>
</comment>
<organism evidence="2 3">
    <name type="scientific">Arthrobacter livingstonensis</name>
    <dbReference type="NCBI Taxonomy" id="670078"/>
    <lineage>
        <taxon>Bacteria</taxon>
        <taxon>Bacillati</taxon>
        <taxon>Actinomycetota</taxon>
        <taxon>Actinomycetes</taxon>
        <taxon>Micrococcales</taxon>
        <taxon>Micrococcaceae</taxon>
        <taxon>Arthrobacter</taxon>
    </lineage>
</organism>
<evidence type="ECO:0000313" key="3">
    <source>
        <dbReference type="Proteomes" id="UP000247832"/>
    </source>
</evidence>
<feature type="transmembrane region" description="Helical" evidence="1">
    <location>
        <begin position="7"/>
        <end position="27"/>
    </location>
</feature>
<dbReference type="AlphaFoldDB" id="A0A2V5L5X2"/>
<gene>
    <name evidence="2" type="ORF">CVV68_17855</name>
</gene>
<accession>A0A2V5L5X2</accession>
<evidence type="ECO:0000256" key="1">
    <source>
        <dbReference type="SAM" id="Phobius"/>
    </source>
</evidence>